<gene>
    <name evidence="1" type="ORF">VTL71DRAFT_8712</name>
</gene>
<evidence type="ECO:0000313" key="1">
    <source>
        <dbReference type="EMBL" id="KAL2074932.1"/>
    </source>
</evidence>
<protein>
    <submittedName>
        <fullName evidence="1">Uncharacterized protein</fullName>
    </submittedName>
</protein>
<comment type="caution">
    <text evidence="1">The sequence shown here is derived from an EMBL/GenBank/DDBJ whole genome shotgun (WGS) entry which is preliminary data.</text>
</comment>
<sequence>MQTWLLRYAKQYSGNFEALGATGLLFVFLDCTVHKDTNEGQHLALVHREQTTFPGNWLSIVNAQQEMNAPIKSIPCSQLKKYLNEQAFLLTVNIAVPLALRLLKRSSGDAYVLWHPLGIKAVENSLKDSG</sequence>
<proteinExistence type="predicted"/>
<reference evidence="1 2" key="1">
    <citation type="journal article" date="2024" name="Commun. Biol.">
        <title>Comparative genomic analysis of thermophilic fungi reveals convergent evolutionary adaptations and gene losses.</title>
        <authorList>
            <person name="Steindorff A.S."/>
            <person name="Aguilar-Pontes M.V."/>
            <person name="Robinson A.J."/>
            <person name="Andreopoulos B."/>
            <person name="LaButti K."/>
            <person name="Kuo A."/>
            <person name="Mondo S."/>
            <person name="Riley R."/>
            <person name="Otillar R."/>
            <person name="Haridas S."/>
            <person name="Lipzen A."/>
            <person name="Grimwood J."/>
            <person name="Schmutz J."/>
            <person name="Clum A."/>
            <person name="Reid I.D."/>
            <person name="Moisan M.C."/>
            <person name="Butler G."/>
            <person name="Nguyen T.T.M."/>
            <person name="Dewar K."/>
            <person name="Conant G."/>
            <person name="Drula E."/>
            <person name="Henrissat B."/>
            <person name="Hansel C."/>
            <person name="Singer S."/>
            <person name="Hutchinson M.I."/>
            <person name="de Vries R.P."/>
            <person name="Natvig D.O."/>
            <person name="Powell A.J."/>
            <person name="Tsang A."/>
            <person name="Grigoriev I.V."/>
        </authorList>
    </citation>
    <scope>NUCLEOTIDE SEQUENCE [LARGE SCALE GENOMIC DNA]</scope>
    <source>
        <strain evidence="1 2">CBS 494.80</strain>
    </source>
</reference>
<accession>A0ABR4CYI9</accession>
<organism evidence="1 2">
    <name type="scientific">Oculimacula yallundae</name>
    <dbReference type="NCBI Taxonomy" id="86028"/>
    <lineage>
        <taxon>Eukaryota</taxon>
        <taxon>Fungi</taxon>
        <taxon>Dikarya</taxon>
        <taxon>Ascomycota</taxon>
        <taxon>Pezizomycotina</taxon>
        <taxon>Leotiomycetes</taxon>
        <taxon>Helotiales</taxon>
        <taxon>Ploettnerulaceae</taxon>
        <taxon>Oculimacula</taxon>
    </lineage>
</organism>
<name>A0ABR4CYI9_9HELO</name>
<dbReference type="Proteomes" id="UP001595075">
    <property type="component" value="Unassembled WGS sequence"/>
</dbReference>
<keyword evidence="2" id="KW-1185">Reference proteome</keyword>
<dbReference type="EMBL" id="JAZHXI010000002">
    <property type="protein sequence ID" value="KAL2074932.1"/>
    <property type="molecule type" value="Genomic_DNA"/>
</dbReference>
<evidence type="ECO:0000313" key="2">
    <source>
        <dbReference type="Proteomes" id="UP001595075"/>
    </source>
</evidence>